<evidence type="ECO:0000256" key="3">
    <source>
        <dbReference type="ARBA" id="ARBA00023015"/>
    </source>
</evidence>
<sequence length="201" mass="22953">MDWTNWPIQGSPPGSPESILRPKTPDFDDFPVEGKPKLDNVHSQAFEEIEPDQEINERGHKSLETRKSVSPFSFTATDFDSSSQKSDTVPKTDYGLSNSPMSQESATTEPTLSQPSQEQAENETSLVEEETSSQTLISDNQVEKSKEELDEEQRMKMSLLVAAFSEDQLDRYEMYRRSSFPKAVIKRYMQSVTGDLFHRMW</sequence>
<evidence type="ECO:0000313" key="8">
    <source>
        <dbReference type="EMBL" id="PIK56407.1"/>
    </source>
</evidence>
<evidence type="ECO:0000313" key="9">
    <source>
        <dbReference type="Proteomes" id="UP000230750"/>
    </source>
</evidence>
<evidence type="ECO:0000256" key="5">
    <source>
        <dbReference type="ARBA" id="ARBA00023242"/>
    </source>
</evidence>
<dbReference type="OrthoDB" id="28335at2759"/>
<keyword evidence="9" id="KW-1185">Reference proteome</keyword>
<dbReference type="SUPFAM" id="SSF47113">
    <property type="entry name" value="Histone-fold"/>
    <property type="match status" value="1"/>
</dbReference>
<dbReference type="Proteomes" id="UP000230750">
    <property type="component" value="Unassembled WGS sequence"/>
</dbReference>
<feature type="compositionally biased region" description="Polar residues" evidence="6">
    <location>
        <begin position="84"/>
        <end position="125"/>
    </location>
</feature>
<evidence type="ECO:0000256" key="6">
    <source>
        <dbReference type="SAM" id="MobiDB-lite"/>
    </source>
</evidence>
<feature type="compositionally biased region" description="Basic and acidic residues" evidence="6">
    <location>
        <begin position="55"/>
        <end position="67"/>
    </location>
</feature>
<evidence type="ECO:0000256" key="4">
    <source>
        <dbReference type="ARBA" id="ARBA00023163"/>
    </source>
</evidence>
<feature type="compositionally biased region" description="Low complexity" evidence="6">
    <location>
        <begin position="70"/>
        <end position="83"/>
    </location>
</feature>
<dbReference type="STRING" id="307972.A0A2G8L820"/>
<keyword evidence="4" id="KW-0804">Transcription</keyword>
<comment type="subcellular location">
    <subcellularLocation>
        <location evidence="1">Nucleus</location>
    </subcellularLocation>
</comment>
<comment type="caution">
    <text evidence="8">The sequence shown here is derived from an EMBL/GenBank/DDBJ whole genome shotgun (WGS) entry which is preliminary data.</text>
</comment>
<name>A0A2G8L820_STIJA</name>
<keyword evidence="5" id="KW-0539">Nucleus</keyword>
<accession>A0A2G8L820</accession>
<dbReference type="GO" id="GO:0005669">
    <property type="term" value="C:transcription factor TFIID complex"/>
    <property type="evidence" value="ECO:0007669"/>
    <property type="project" value="InterPro"/>
</dbReference>
<comment type="similarity">
    <text evidence="2">Belongs to the TAF11 family.</text>
</comment>
<feature type="domain" description="TAFII28-like protein" evidence="7">
    <location>
        <begin position="159"/>
        <end position="195"/>
    </location>
</feature>
<feature type="region of interest" description="Disordered" evidence="6">
    <location>
        <begin position="1"/>
        <end position="150"/>
    </location>
</feature>
<dbReference type="Gene3D" id="1.10.20.10">
    <property type="entry name" value="Histone, subunit A"/>
    <property type="match status" value="1"/>
</dbReference>
<dbReference type="AlphaFoldDB" id="A0A2G8L820"/>
<evidence type="ECO:0000259" key="7">
    <source>
        <dbReference type="Pfam" id="PF04719"/>
    </source>
</evidence>
<organism evidence="8 9">
    <name type="scientific">Stichopus japonicus</name>
    <name type="common">Sea cucumber</name>
    <dbReference type="NCBI Taxonomy" id="307972"/>
    <lineage>
        <taxon>Eukaryota</taxon>
        <taxon>Metazoa</taxon>
        <taxon>Echinodermata</taxon>
        <taxon>Eleutherozoa</taxon>
        <taxon>Echinozoa</taxon>
        <taxon>Holothuroidea</taxon>
        <taxon>Aspidochirotacea</taxon>
        <taxon>Aspidochirotida</taxon>
        <taxon>Stichopodidae</taxon>
        <taxon>Apostichopus</taxon>
    </lineage>
</organism>
<dbReference type="EMBL" id="MRZV01000176">
    <property type="protein sequence ID" value="PIK56407.1"/>
    <property type="molecule type" value="Genomic_DNA"/>
</dbReference>
<dbReference type="InterPro" id="IPR045127">
    <property type="entry name" value="TAF11-like"/>
</dbReference>
<dbReference type="GO" id="GO:0003743">
    <property type="term" value="F:translation initiation factor activity"/>
    <property type="evidence" value="ECO:0007669"/>
    <property type="project" value="UniProtKB-KW"/>
</dbReference>
<proteinExistence type="inferred from homology"/>
<feature type="compositionally biased region" description="Basic and acidic residues" evidence="6">
    <location>
        <begin position="141"/>
        <end position="150"/>
    </location>
</feature>
<protein>
    <submittedName>
        <fullName evidence="8">Putative transcription initiation factor TFIID subunit 11-like</fullName>
    </submittedName>
</protein>
<dbReference type="GO" id="GO:0051123">
    <property type="term" value="P:RNA polymerase II preinitiation complex assembly"/>
    <property type="evidence" value="ECO:0007669"/>
    <property type="project" value="InterPro"/>
</dbReference>
<dbReference type="PANTHER" id="PTHR13218">
    <property type="entry name" value="TRANSCRIPTION INITIATION FACTOR TFIID SUBUNIT 11-RELATED"/>
    <property type="match status" value="1"/>
</dbReference>
<evidence type="ECO:0000256" key="2">
    <source>
        <dbReference type="ARBA" id="ARBA00009788"/>
    </source>
</evidence>
<dbReference type="Pfam" id="PF04719">
    <property type="entry name" value="TAFII28"/>
    <property type="match status" value="1"/>
</dbReference>
<evidence type="ECO:0000256" key="1">
    <source>
        <dbReference type="ARBA" id="ARBA00004123"/>
    </source>
</evidence>
<keyword evidence="8" id="KW-0396">Initiation factor</keyword>
<dbReference type="PANTHER" id="PTHR13218:SF8">
    <property type="entry name" value="TRANSCRIPTION INITIATION FACTOR TFIID SUBUNIT 11"/>
    <property type="match status" value="1"/>
</dbReference>
<reference evidence="8 9" key="1">
    <citation type="journal article" date="2017" name="PLoS Biol.">
        <title>The sea cucumber genome provides insights into morphological evolution and visceral regeneration.</title>
        <authorList>
            <person name="Zhang X."/>
            <person name="Sun L."/>
            <person name="Yuan J."/>
            <person name="Sun Y."/>
            <person name="Gao Y."/>
            <person name="Zhang L."/>
            <person name="Li S."/>
            <person name="Dai H."/>
            <person name="Hamel J.F."/>
            <person name="Liu C."/>
            <person name="Yu Y."/>
            <person name="Liu S."/>
            <person name="Lin W."/>
            <person name="Guo K."/>
            <person name="Jin S."/>
            <person name="Xu P."/>
            <person name="Storey K.B."/>
            <person name="Huan P."/>
            <person name="Zhang T."/>
            <person name="Zhou Y."/>
            <person name="Zhang J."/>
            <person name="Lin C."/>
            <person name="Li X."/>
            <person name="Xing L."/>
            <person name="Huo D."/>
            <person name="Sun M."/>
            <person name="Wang L."/>
            <person name="Mercier A."/>
            <person name="Li F."/>
            <person name="Yang H."/>
            <person name="Xiang J."/>
        </authorList>
    </citation>
    <scope>NUCLEOTIDE SEQUENCE [LARGE SCALE GENOMIC DNA]</scope>
    <source>
        <strain evidence="8">Shaxun</strain>
        <tissue evidence="8">Muscle</tissue>
    </source>
</reference>
<keyword evidence="3" id="KW-0805">Transcription regulation</keyword>
<dbReference type="GO" id="GO:0016251">
    <property type="term" value="F:RNA polymerase II general transcription initiation factor activity"/>
    <property type="evidence" value="ECO:0007669"/>
    <property type="project" value="TreeGrafter"/>
</dbReference>
<keyword evidence="8" id="KW-0648">Protein biosynthesis</keyword>
<gene>
    <name evidence="8" type="ORF">BSL78_06651</name>
</gene>
<dbReference type="GO" id="GO:0046982">
    <property type="term" value="F:protein heterodimerization activity"/>
    <property type="evidence" value="ECO:0007669"/>
    <property type="project" value="InterPro"/>
</dbReference>
<dbReference type="InterPro" id="IPR006809">
    <property type="entry name" value="TAFII28_dom"/>
</dbReference>
<dbReference type="InterPro" id="IPR009072">
    <property type="entry name" value="Histone-fold"/>
</dbReference>